<keyword evidence="1" id="KW-0812">Transmembrane</keyword>
<feature type="transmembrane region" description="Helical" evidence="1">
    <location>
        <begin position="133"/>
        <end position="153"/>
    </location>
</feature>
<dbReference type="RefSeq" id="WP_052502873.1">
    <property type="nucleotide sequence ID" value="NZ_JXWY01000031.1"/>
</dbReference>
<sequence length="169" mass="19555">MRHSVYKRFTGLDQAPDEYQKGKIDETLALMCIIGMIGLLALTLLSWRIDFESEQLSVFSVGAPILLCVIGARSITLSRDYSSHKFYVETEEAARQLRRKLTRKYAAWMLLFYVYFILVINVLAPLLSGKGIYWYWSETLNMLIIFIPCIFLVSVRKQVQVRKDDNDGD</sequence>
<evidence type="ECO:0000313" key="3">
    <source>
        <dbReference type="Proteomes" id="UP000254100"/>
    </source>
</evidence>
<gene>
    <name evidence="2" type="ORF">NCTC13832_02017</name>
</gene>
<evidence type="ECO:0000313" key="2">
    <source>
        <dbReference type="EMBL" id="SUM58269.1"/>
    </source>
</evidence>
<feature type="transmembrane region" description="Helical" evidence="1">
    <location>
        <begin position="28"/>
        <end position="49"/>
    </location>
</feature>
<name>A0A380GW05_9STAP</name>
<dbReference type="EMBL" id="UHDT01000001">
    <property type="protein sequence ID" value="SUM58269.1"/>
    <property type="molecule type" value="Genomic_DNA"/>
</dbReference>
<evidence type="ECO:0008006" key="4">
    <source>
        <dbReference type="Google" id="ProtNLM"/>
    </source>
</evidence>
<evidence type="ECO:0000256" key="1">
    <source>
        <dbReference type="SAM" id="Phobius"/>
    </source>
</evidence>
<reference evidence="2 3" key="1">
    <citation type="submission" date="2018-06" db="EMBL/GenBank/DDBJ databases">
        <authorList>
            <consortium name="Pathogen Informatics"/>
            <person name="Doyle S."/>
        </authorList>
    </citation>
    <scope>NUCLEOTIDE SEQUENCE [LARGE SCALE GENOMIC DNA]</scope>
    <source>
        <strain evidence="2 3">NCTC13832</strain>
    </source>
</reference>
<dbReference type="AlphaFoldDB" id="A0A380GW05"/>
<feature type="transmembrane region" description="Helical" evidence="1">
    <location>
        <begin position="55"/>
        <end position="75"/>
    </location>
</feature>
<dbReference type="OrthoDB" id="2394364at2"/>
<accession>A0A380GW05</accession>
<protein>
    <recommendedName>
        <fullName evidence="4">DUF3278 domain-containing protein</fullName>
    </recommendedName>
</protein>
<keyword evidence="1" id="KW-1133">Transmembrane helix</keyword>
<feature type="transmembrane region" description="Helical" evidence="1">
    <location>
        <begin position="105"/>
        <end position="127"/>
    </location>
</feature>
<dbReference type="Proteomes" id="UP000254100">
    <property type="component" value="Unassembled WGS sequence"/>
</dbReference>
<keyword evidence="1" id="KW-0472">Membrane</keyword>
<proteinExistence type="predicted"/>
<organism evidence="2 3">
    <name type="scientific">Staphylococcus microti</name>
    <dbReference type="NCBI Taxonomy" id="569857"/>
    <lineage>
        <taxon>Bacteria</taxon>
        <taxon>Bacillati</taxon>
        <taxon>Bacillota</taxon>
        <taxon>Bacilli</taxon>
        <taxon>Bacillales</taxon>
        <taxon>Staphylococcaceae</taxon>
        <taxon>Staphylococcus</taxon>
    </lineage>
</organism>